<gene>
    <name evidence="1" type="ORF">CEPIT_LOCUS34089</name>
</gene>
<keyword evidence="2" id="KW-1185">Reference proteome</keyword>
<protein>
    <submittedName>
        <fullName evidence="1">Uncharacterized protein</fullName>
    </submittedName>
</protein>
<accession>A0AAV0FHD3</accession>
<organism evidence="1 2">
    <name type="scientific">Cuscuta epithymum</name>
    <dbReference type="NCBI Taxonomy" id="186058"/>
    <lineage>
        <taxon>Eukaryota</taxon>
        <taxon>Viridiplantae</taxon>
        <taxon>Streptophyta</taxon>
        <taxon>Embryophyta</taxon>
        <taxon>Tracheophyta</taxon>
        <taxon>Spermatophyta</taxon>
        <taxon>Magnoliopsida</taxon>
        <taxon>eudicotyledons</taxon>
        <taxon>Gunneridae</taxon>
        <taxon>Pentapetalae</taxon>
        <taxon>asterids</taxon>
        <taxon>lamiids</taxon>
        <taxon>Solanales</taxon>
        <taxon>Convolvulaceae</taxon>
        <taxon>Cuscuteae</taxon>
        <taxon>Cuscuta</taxon>
        <taxon>Cuscuta subgen. Cuscuta</taxon>
    </lineage>
</organism>
<evidence type="ECO:0000313" key="2">
    <source>
        <dbReference type="Proteomes" id="UP001152523"/>
    </source>
</evidence>
<proteinExistence type="predicted"/>
<dbReference type="EMBL" id="CAMAPF010000984">
    <property type="protein sequence ID" value="CAH9134886.1"/>
    <property type="molecule type" value="Genomic_DNA"/>
</dbReference>
<reference evidence="1" key="1">
    <citation type="submission" date="2022-07" db="EMBL/GenBank/DDBJ databases">
        <authorList>
            <person name="Macas J."/>
            <person name="Novak P."/>
            <person name="Neumann P."/>
        </authorList>
    </citation>
    <scope>NUCLEOTIDE SEQUENCE</scope>
</reference>
<name>A0AAV0FHD3_9ASTE</name>
<sequence>MRLSHIYLFHFNYFRPLAPINSLIQLNYYFATTKSTVAWDLNNIHGRMSSERERFIFLIICAHEAPTVVPLDLKKLDDKKGSVIALHQ</sequence>
<dbReference type="Proteomes" id="UP001152523">
    <property type="component" value="Unassembled WGS sequence"/>
</dbReference>
<comment type="caution">
    <text evidence="1">The sequence shown here is derived from an EMBL/GenBank/DDBJ whole genome shotgun (WGS) entry which is preliminary data.</text>
</comment>
<evidence type="ECO:0000313" key="1">
    <source>
        <dbReference type="EMBL" id="CAH9134886.1"/>
    </source>
</evidence>
<dbReference type="AlphaFoldDB" id="A0AAV0FHD3"/>